<proteinExistence type="predicted"/>
<reference evidence="1 2" key="1">
    <citation type="journal article" date="2023" name="Science">
        <title>Complex scaffold remodeling in plant triterpene biosynthesis.</title>
        <authorList>
            <person name="De La Pena R."/>
            <person name="Hodgson H."/>
            <person name="Liu J.C."/>
            <person name="Stephenson M.J."/>
            <person name="Martin A.C."/>
            <person name="Owen C."/>
            <person name="Harkess A."/>
            <person name="Leebens-Mack J."/>
            <person name="Jimenez L.E."/>
            <person name="Osbourn A."/>
            <person name="Sattely E.S."/>
        </authorList>
    </citation>
    <scope>NUCLEOTIDE SEQUENCE [LARGE SCALE GENOMIC DNA]</scope>
    <source>
        <strain evidence="2">cv. JPN11</strain>
        <tissue evidence="1">Leaf</tissue>
    </source>
</reference>
<name>A0ACC1XGI0_MELAZ</name>
<dbReference type="Proteomes" id="UP001164539">
    <property type="component" value="Chromosome 9"/>
</dbReference>
<protein>
    <submittedName>
        <fullName evidence="1">1-aminocyclopropane-1-carboxylate oxidase-like 1</fullName>
    </submittedName>
</protein>
<organism evidence="1 2">
    <name type="scientific">Melia azedarach</name>
    <name type="common">Chinaberry tree</name>
    <dbReference type="NCBI Taxonomy" id="155640"/>
    <lineage>
        <taxon>Eukaryota</taxon>
        <taxon>Viridiplantae</taxon>
        <taxon>Streptophyta</taxon>
        <taxon>Embryophyta</taxon>
        <taxon>Tracheophyta</taxon>
        <taxon>Spermatophyta</taxon>
        <taxon>Magnoliopsida</taxon>
        <taxon>eudicotyledons</taxon>
        <taxon>Gunneridae</taxon>
        <taxon>Pentapetalae</taxon>
        <taxon>rosids</taxon>
        <taxon>malvids</taxon>
        <taxon>Sapindales</taxon>
        <taxon>Meliaceae</taxon>
        <taxon>Melia</taxon>
    </lineage>
</organism>
<evidence type="ECO:0000313" key="1">
    <source>
        <dbReference type="EMBL" id="KAJ4710054.1"/>
    </source>
</evidence>
<accession>A0ACC1XGI0</accession>
<keyword evidence="2" id="KW-1185">Reference proteome</keyword>
<comment type="caution">
    <text evidence="1">The sequence shown here is derived from an EMBL/GenBank/DDBJ whole genome shotgun (WGS) entry which is preliminary data.</text>
</comment>
<gene>
    <name evidence="1" type="ORF">OWV82_016285</name>
</gene>
<dbReference type="EMBL" id="CM051402">
    <property type="protein sequence ID" value="KAJ4710054.1"/>
    <property type="molecule type" value="Genomic_DNA"/>
</dbReference>
<evidence type="ECO:0000313" key="2">
    <source>
        <dbReference type="Proteomes" id="UP001164539"/>
    </source>
</evidence>
<sequence>MATASYDRAKEVKQFDDSKLGVRSLVDSDITAIPRFFIHPPETLSDLRQPCSTIRQDQDVIPTVDLSGVDSQLLRPMIVDKVARASRKLGFFQVVNHGIGDDVLDRVIGAIKEFHEQPTEVKALLYRREINYGVLFFSNIDLFRSKAASWRDRLTIKFDPAQLKLEEILEICRNEVMEWNKRDHARGGDDGIAVRRIRSEANEVEGDDFPRTEDHGGTLLPLLIIEVGCRLSTVRNGWMLNKPVPGALVINIGDLLQIMSNNEYRSVEHRVLANPSREPRISTAVFFTPGDAESLIGPFPELISPETPARYRQFTYTDYMRRFFTKELDGKSLTNSYRLSD</sequence>